<feature type="domain" description="Enhancer of polycomb-like N-terminal" evidence="9">
    <location>
        <begin position="6"/>
        <end position="212"/>
    </location>
</feature>
<dbReference type="EMBL" id="LN483142">
    <property type="protein sequence ID" value="CED83219.1"/>
    <property type="molecule type" value="Genomic_DNA"/>
</dbReference>
<protein>
    <recommendedName>
        <fullName evidence="7">Enhancer of polycomb-like protein</fullName>
    </recommendedName>
</protein>
<evidence type="ECO:0000256" key="7">
    <source>
        <dbReference type="RuleBase" id="RU361124"/>
    </source>
</evidence>
<feature type="region of interest" description="Disordered" evidence="8">
    <location>
        <begin position="21"/>
        <end position="51"/>
    </location>
</feature>
<keyword evidence="5 7" id="KW-0539">Nucleus</keyword>
<evidence type="ECO:0000313" key="10">
    <source>
        <dbReference type="EMBL" id="CED83219.1"/>
    </source>
</evidence>
<dbReference type="AlphaFoldDB" id="A0A0F7SR87"/>
<dbReference type="GO" id="GO:0005634">
    <property type="term" value="C:nucleus"/>
    <property type="evidence" value="ECO:0007669"/>
    <property type="project" value="UniProtKB-SubCell"/>
</dbReference>
<organism evidence="10">
    <name type="scientific">Phaffia rhodozyma</name>
    <name type="common">Yeast</name>
    <name type="synonym">Xanthophyllomyces dendrorhous</name>
    <dbReference type="NCBI Taxonomy" id="264483"/>
    <lineage>
        <taxon>Eukaryota</taxon>
        <taxon>Fungi</taxon>
        <taxon>Dikarya</taxon>
        <taxon>Basidiomycota</taxon>
        <taxon>Agaricomycotina</taxon>
        <taxon>Tremellomycetes</taxon>
        <taxon>Cystofilobasidiales</taxon>
        <taxon>Mrakiaceae</taxon>
        <taxon>Phaffia</taxon>
    </lineage>
</organism>
<evidence type="ECO:0000256" key="4">
    <source>
        <dbReference type="ARBA" id="ARBA00023163"/>
    </source>
</evidence>
<evidence type="ECO:0000259" key="9">
    <source>
        <dbReference type="Pfam" id="PF10513"/>
    </source>
</evidence>
<feature type="compositionally biased region" description="Polar residues" evidence="8">
    <location>
        <begin position="747"/>
        <end position="781"/>
    </location>
</feature>
<dbReference type="GO" id="GO:0006357">
    <property type="term" value="P:regulation of transcription by RNA polymerase II"/>
    <property type="evidence" value="ECO:0007669"/>
    <property type="project" value="InterPro"/>
</dbReference>
<name>A0A0F7SR87_PHARH</name>
<comment type="subcellular location">
    <subcellularLocation>
        <location evidence="1 7">Nucleus</location>
    </subcellularLocation>
</comment>
<comment type="similarity">
    <text evidence="2 7">Belongs to the enhancer of polycomb family.</text>
</comment>
<dbReference type="InterPro" id="IPR024943">
    <property type="entry name" value="Enhancer_polycomb"/>
</dbReference>
<feature type="compositionally biased region" description="Basic and acidic residues" evidence="8">
    <location>
        <begin position="441"/>
        <end position="455"/>
    </location>
</feature>
<reference evidence="10" key="1">
    <citation type="submission" date="2014-08" db="EMBL/GenBank/DDBJ databases">
        <authorList>
            <person name="Sharma Rahul"/>
            <person name="Thines Marco"/>
        </authorList>
    </citation>
    <scope>NUCLEOTIDE SEQUENCE</scope>
</reference>
<accession>A0A0F7SR87</accession>
<keyword evidence="3 7" id="KW-0805">Transcription regulation</keyword>
<proteinExistence type="inferred from homology"/>
<feature type="compositionally biased region" description="Polar residues" evidence="8">
    <location>
        <begin position="423"/>
        <end position="434"/>
    </location>
</feature>
<dbReference type="PANTHER" id="PTHR14898">
    <property type="entry name" value="ENHANCER OF POLYCOMB"/>
    <property type="match status" value="1"/>
</dbReference>
<feature type="region of interest" description="Disordered" evidence="8">
    <location>
        <begin position="697"/>
        <end position="838"/>
    </location>
</feature>
<dbReference type="InterPro" id="IPR019542">
    <property type="entry name" value="Enhancer_polycomb-like_N"/>
</dbReference>
<evidence type="ECO:0000256" key="3">
    <source>
        <dbReference type="ARBA" id="ARBA00023015"/>
    </source>
</evidence>
<evidence type="ECO:0000256" key="1">
    <source>
        <dbReference type="ARBA" id="ARBA00004123"/>
    </source>
</evidence>
<sequence>MLKSRRQARLTNKTRLGINRGEIDGAEPVILDDDNSKTNLNQDGVEKGEDQEHHLQAAISAAAIRASASSRTVASSSSAGARGSPDKTTQPQEALYSIPTPDATGVITNYTALYQPQRWHDPVGYVRFSDTVEEACAGPSGLGFSYTLDETDDEWLKKNNRLARGEIANGSAPNGLSDPNRGLRIKGKEKEELVPSVISEDEFELVMALMEKWTEERVPTLHTDTSRIPALTDMESFFSHPLPLTYFPTYSINAGVPPPGILCRMAKAIYPHWKERKLASGGRYIIPQLNHDESNDADPYVCFRRREVKSVRKTRRTDSQSVDRLVLLQSELIKASQLASDTLQRERRKSDLIQCERDAWDAKLRLIDIKRKIPSQPLRPDEEELLFRTGIGSANKKSKTAESVLSSLKEDKASKSSRKRENGTTGRESGSATGSPAPGIEGKERREPGERHYPLEALRERMVAIAMQIERDVARKREGDYQWEDQTDVAYQPLLPPTPARHFRPLLPEGSSAFPSSSVLSAAKSSTTSSARPSGRFATSFRPRRGRGGIMRFDRKSEHHRQQHPPVASPRTSSYYTQSSSEPLSAELFPDQWSSLRSDSRPTLEQSKDTSQPMDGIEGFSIASHGHDQRDYARRISERWRYDSELGAVGVGMGTRGLEDEERLVVDEYGKRHLKVRLSLFEESDIALLSTDSSHLMAAQRAAEESPERPPPVILVRPPAPPPPQPPQLRRVASSNGAGPRPAPSMNGVSSPSLGIPQLPTSMNGVSHSSPLTDVAQLTNGGTEGSPKLPKEIVGSFPNGQKGRLPMHSSAYPSLPHHPHHLPNVPPARFPPSQLSSF</sequence>
<evidence type="ECO:0000256" key="6">
    <source>
        <dbReference type="ARBA" id="ARBA00025513"/>
    </source>
</evidence>
<feature type="region of interest" description="Disordered" evidence="8">
    <location>
        <begin position="492"/>
        <end position="629"/>
    </location>
</feature>
<evidence type="ECO:0000256" key="5">
    <source>
        <dbReference type="ARBA" id="ARBA00023242"/>
    </source>
</evidence>
<feature type="compositionally biased region" description="Pro residues" evidence="8">
    <location>
        <begin position="709"/>
        <end position="727"/>
    </location>
</feature>
<feature type="compositionally biased region" description="Polar residues" evidence="8">
    <location>
        <begin position="570"/>
        <end position="583"/>
    </location>
</feature>
<keyword evidence="4 7" id="KW-0804">Transcription</keyword>
<feature type="compositionally biased region" description="Low complexity" evidence="8">
    <location>
        <begin position="73"/>
        <end position="83"/>
    </location>
</feature>
<comment type="function">
    <text evidence="6">Component of the NuA4 histone acetyltransferase complex which is involved in transcriptional activation of selected genes principally by acetylation of nucleosomal histone H4 and H2A. The NuA4 complex is also involved in DNA repair. Involved in gene silencing by neighboring heterochromatin, blockage of the silencing spreading along the chromosome, and required for cell cycle progression through G2/M.</text>
</comment>
<dbReference type="GO" id="GO:0035267">
    <property type="term" value="C:NuA4 histone acetyltransferase complex"/>
    <property type="evidence" value="ECO:0007669"/>
    <property type="project" value="InterPro"/>
</dbReference>
<feature type="compositionally biased region" description="Basic and acidic residues" evidence="8">
    <location>
        <begin position="598"/>
        <end position="608"/>
    </location>
</feature>
<dbReference type="Pfam" id="PF10513">
    <property type="entry name" value="EPL1"/>
    <property type="match status" value="1"/>
</dbReference>
<feature type="compositionally biased region" description="Low complexity" evidence="8">
    <location>
        <begin position="511"/>
        <end position="534"/>
    </location>
</feature>
<feature type="compositionally biased region" description="Basic and acidic residues" evidence="8">
    <location>
        <begin position="408"/>
        <end position="422"/>
    </location>
</feature>
<feature type="region of interest" description="Disordered" evidence="8">
    <location>
        <begin position="396"/>
        <end position="455"/>
    </location>
</feature>
<evidence type="ECO:0000256" key="8">
    <source>
        <dbReference type="SAM" id="MobiDB-lite"/>
    </source>
</evidence>
<feature type="region of interest" description="Disordered" evidence="8">
    <location>
        <begin position="73"/>
        <end position="101"/>
    </location>
</feature>
<evidence type="ECO:0000256" key="2">
    <source>
        <dbReference type="ARBA" id="ARBA00008035"/>
    </source>
</evidence>